<accession>A0A5N6KP04</accession>
<dbReference type="Pfam" id="PF09350">
    <property type="entry name" value="DJC28_CD"/>
    <property type="match status" value="1"/>
</dbReference>
<name>A0A5N6KP04_9ROSI</name>
<dbReference type="Proteomes" id="UP000327013">
    <property type="component" value="Unassembled WGS sequence"/>
</dbReference>
<reference evidence="3 4" key="1">
    <citation type="submission" date="2019-06" db="EMBL/GenBank/DDBJ databases">
        <title>A chromosomal-level reference genome of Carpinus fangiana (Coryloideae, Betulaceae).</title>
        <authorList>
            <person name="Yang X."/>
            <person name="Wang Z."/>
            <person name="Zhang L."/>
            <person name="Hao G."/>
            <person name="Liu J."/>
            <person name="Yang Y."/>
        </authorList>
    </citation>
    <scope>NUCLEOTIDE SEQUENCE [LARGE SCALE GENOMIC DNA]</scope>
    <source>
        <strain evidence="3">Cfa_2016G</strain>
        <tissue evidence="3">Leaf</tissue>
    </source>
</reference>
<evidence type="ECO:0000313" key="3">
    <source>
        <dbReference type="EMBL" id="KAB8336815.1"/>
    </source>
</evidence>
<gene>
    <name evidence="3" type="ORF">FH972_021124</name>
</gene>
<dbReference type="AlphaFoldDB" id="A0A5N6KP04"/>
<evidence type="ECO:0000259" key="2">
    <source>
        <dbReference type="Pfam" id="PF09350"/>
    </source>
</evidence>
<feature type="domain" description="DnaJ homologue subfamily C member 28 conserved" evidence="2">
    <location>
        <begin position="174"/>
        <end position="243"/>
    </location>
</feature>
<evidence type="ECO:0000313" key="4">
    <source>
        <dbReference type="Proteomes" id="UP000327013"/>
    </source>
</evidence>
<protein>
    <recommendedName>
        <fullName evidence="2">DnaJ homologue subfamily C member 28 conserved domain-containing protein</fullName>
    </recommendedName>
</protein>
<evidence type="ECO:0000256" key="1">
    <source>
        <dbReference type="SAM" id="MobiDB-lite"/>
    </source>
</evidence>
<organism evidence="3 4">
    <name type="scientific">Carpinus fangiana</name>
    <dbReference type="NCBI Taxonomy" id="176857"/>
    <lineage>
        <taxon>Eukaryota</taxon>
        <taxon>Viridiplantae</taxon>
        <taxon>Streptophyta</taxon>
        <taxon>Embryophyta</taxon>
        <taxon>Tracheophyta</taxon>
        <taxon>Spermatophyta</taxon>
        <taxon>Magnoliopsida</taxon>
        <taxon>eudicotyledons</taxon>
        <taxon>Gunneridae</taxon>
        <taxon>Pentapetalae</taxon>
        <taxon>rosids</taxon>
        <taxon>fabids</taxon>
        <taxon>Fagales</taxon>
        <taxon>Betulaceae</taxon>
        <taxon>Carpinus</taxon>
    </lineage>
</organism>
<feature type="region of interest" description="Disordered" evidence="1">
    <location>
        <begin position="96"/>
        <end position="124"/>
    </location>
</feature>
<dbReference type="EMBL" id="VIBQ01000009">
    <property type="protein sequence ID" value="KAB8336815.1"/>
    <property type="molecule type" value="Genomic_DNA"/>
</dbReference>
<comment type="caution">
    <text evidence="3">The sequence shown here is derived from an EMBL/GenBank/DDBJ whole genome shotgun (WGS) entry which is preliminary data.</text>
</comment>
<dbReference type="PANTHER" id="PTHR39394:SF1">
    <property type="entry name" value="DNAJ HOMOLOGUE SUBFAMILY C MEMBER 28 CONSERVED DOMAIN-CONTAINING PROTEIN"/>
    <property type="match status" value="1"/>
</dbReference>
<dbReference type="PANTHER" id="PTHR39394">
    <property type="entry name" value="YALI0E31793P"/>
    <property type="match status" value="1"/>
</dbReference>
<dbReference type="OrthoDB" id="1922282at2759"/>
<proteinExistence type="predicted"/>
<dbReference type="InterPro" id="IPR018961">
    <property type="entry name" value="DnaJ_homolog_subfam-C_membr-28"/>
</dbReference>
<keyword evidence="4" id="KW-1185">Reference proteome</keyword>
<sequence length="276" mass="31273">MSEEMLESSPRAAQKSIEAAGFDEDLKNRLLERIASADFKSQNAGAMSTLNMPSAAGKGTRDQAAARAWDGNETLEDAALRMLDDAHKRIRTVPKIPSPVRTPKRVDAGRPGPGAPGTGTRLANARDRTSKYAFMKDESLSAEERENMRRQLKERFTPSARGAVPATLQGLASLAEQRIDDAIARGQFKNLPRGRPIERDHNMSSPFLDTTEYFMNKIIQKQQIVPPWIEKQQELVTEAARFRGRLRNDWLRARVFDDRRKPYGFKEFWRDLFAKE</sequence>